<evidence type="ECO:0000313" key="4">
    <source>
        <dbReference type="EMBL" id="CAB4129153.1"/>
    </source>
</evidence>
<sequence length="188" mass="21530">MNWGDLEVINDDVLQPGALVPNHEHRNMEIFGYVVDGPCDHVDNIGNKTQVPSGGIQRMSAGSSIWHTEGNSSTQPIRYLQLWIKPSVENTAPEWMWKEFTREDKLNKFCDITESIPIKQDARLLAGIFTEPFTYELNPQRRYYVYVVKGTVTVEHLKMKEGDGLACRKETTLQVTEADCEIILFDLR</sequence>
<dbReference type="InterPro" id="IPR014710">
    <property type="entry name" value="RmlC-like_jellyroll"/>
</dbReference>
<dbReference type="PIRSF" id="PIRSF006232">
    <property type="entry name" value="Pirin"/>
    <property type="match status" value="1"/>
</dbReference>
<gene>
    <name evidence="4" type="ORF">UFOVP112_251</name>
</gene>
<feature type="domain" description="Pirin N-terminal" evidence="2">
    <location>
        <begin position="10"/>
        <end position="84"/>
    </location>
</feature>
<dbReference type="InterPro" id="IPR041602">
    <property type="entry name" value="Quercetinase_C"/>
</dbReference>
<protein>
    <submittedName>
        <fullName evidence="4">COG1741 Pirin-related protein</fullName>
    </submittedName>
</protein>
<dbReference type="EMBL" id="LR796233">
    <property type="protein sequence ID" value="CAB4129153.1"/>
    <property type="molecule type" value="Genomic_DNA"/>
</dbReference>
<evidence type="ECO:0000256" key="1">
    <source>
        <dbReference type="ARBA" id="ARBA00008416"/>
    </source>
</evidence>
<name>A0A6J5L719_9CAUD</name>
<comment type="similarity">
    <text evidence="1">Belongs to the pirin family.</text>
</comment>
<dbReference type="InterPro" id="IPR003829">
    <property type="entry name" value="Pirin_N_dom"/>
</dbReference>
<organism evidence="4">
    <name type="scientific">uncultured Caudovirales phage</name>
    <dbReference type="NCBI Taxonomy" id="2100421"/>
    <lineage>
        <taxon>Viruses</taxon>
        <taxon>Duplodnaviria</taxon>
        <taxon>Heunggongvirae</taxon>
        <taxon>Uroviricota</taxon>
        <taxon>Caudoviricetes</taxon>
        <taxon>Peduoviridae</taxon>
        <taxon>Maltschvirus</taxon>
        <taxon>Maltschvirus maltsch</taxon>
    </lineage>
</organism>
<dbReference type="InterPro" id="IPR012093">
    <property type="entry name" value="Pirin"/>
</dbReference>
<proteinExistence type="inferred from homology"/>
<dbReference type="Pfam" id="PF02678">
    <property type="entry name" value="Pirin"/>
    <property type="match status" value="1"/>
</dbReference>
<dbReference type="Gene3D" id="2.60.120.10">
    <property type="entry name" value="Jelly Rolls"/>
    <property type="match status" value="2"/>
</dbReference>
<feature type="domain" description="Quercetin 2,3-dioxygenase C-terminal cupin" evidence="3">
    <location>
        <begin position="114"/>
        <end position="187"/>
    </location>
</feature>
<dbReference type="SUPFAM" id="SSF51182">
    <property type="entry name" value="RmlC-like cupins"/>
    <property type="match status" value="1"/>
</dbReference>
<dbReference type="Pfam" id="PF17954">
    <property type="entry name" value="Pirin_C_2"/>
    <property type="match status" value="1"/>
</dbReference>
<reference evidence="4" key="1">
    <citation type="submission" date="2020-04" db="EMBL/GenBank/DDBJ databases">
        <authorList>
            <person name="Chiriac C."/>
            <person name="Salcher M."/>
            <person name="Ghai R."/>
            <person name="Kavagutti S V."/>
        </authorList>
    </citation>
    <scope>NUCLEOTIDE SEQUENCE</scope>
</reference>
<dbReference type="InterPro" id="IPR011051">
    <property type="entry name" value="RmlC_Cupin_sf"/>
</dbReference>
<evidence type="ECO:0000259" key="2">
    <source>
        <dbReference type="Pfam" id="PF02678"/>
    </source>
</evidence>
<dbReference type="PANTHER" id="PTHR43212">
    <property type="entry name" value="QUERCETIN 2,3-DIOXYGENASE"/>
    <property type="match status" value="1"/>
</dbReference>
<dbReference type="PANTHER" id="PTHR43212:SF3">
    <property type="entry name" value="QUERCETIN 2,3-DIOXYGENASE"/>
    <property type="match status" value="1"/>
</dbReference>
<evidence type="ECO:0000259" key="3">
    <source>
        <dbReference type="Pfam" id="PF17954"/>
    </source>
</evidence>
<accession>A0A6J5L719</accession>